<evidence type="ECO:0000256" key="2">
    <source>
        <dbReference type="ARBA" id="ARBA00029460"/>
    </source>
</evidence>
<evidence type="ECO:0000259" key="4">
    <source>
        <dbReference type="SMART" id="SM00363"/>
    </source>
</evidence>
<name>A0A261FUF1_9BIFI</name>
<dbReference type="InterPro" id="IPR029063">
    <property type="entry name" value="SAM-dependent_MTases_sf"/>
</dbReference>
<dbReference type="SMART" id="SM00363">
    <property type="entry name" value="S4"/>
    <property type="match status" value="1"/>
</dbReference>
<dbReference type="PANTHER" id="PTHR32319:SF0">
    <property type="entry name" value="BACTERIAL HEMOLYSIN-LIKE PROTEIN"/>
    <property type="match status" value="1"/>
</dbReference>
<dbReference type="GO" id="GO:0003723">
    <property type="term" value="F:RNA binding"/>
    <property type="evidence" value="ECO:0007669"/>
    <property type="project" value="UniProtKB-KW"/>
</dbReference>
<evidence type="ECO:0000256" key="1">
    <source>
        <dbReference type="ARBA" id="ARBA00022884"/>
    </source>
</evidence>
<reference evidence="5 6" key="1">
    <citation type="journal article" date="2017" name="BMC Genomics">
        <title>Comparative genomic and phylogenomic analyses of the Bifidobacteriaceae family.</title>
        <authorList>
            <person name="Lugli G.A."/>
            <person name="Milani C."/>
            <person name="Turroni F."/>
            <person name="Duranti S."/>
            <person name="Mancabelli L."/>
            <person name="Mangifesta M."/>
            <person name="Ferrario C."/>
            <person name="Modesto M."/>
            <person name="Mattarelli P."/>
            <person name="Jiri K."/>
            <person name="van Sinderen D."/>
            <person name="Ventura M."/>
        </authorList>
    </citation>
    <scope>NUCLEOTIDE SEQUENCE [LARGE SCALE GENOMIC DNA]</scope>
    <source>
        <strain evidence="5 6">DSM 28807</strain>
    </source>
</reference>
<sequence length="278" mass="29381">MTNAADPIGGEPAAQEPRRLDVLLVERGLVASRSKAQRLIKDGAVLVDGAPVGKPAASVAPSAVVEVDKGDDYVSRGAYKLVGAFDRFAADGLPTPDGLRCLDIGASTGGFTQVLLRGGAAQVIALDVGHGQLDPRIASDARVIEMSGVNIRDVDEDSLPFRPQMVVSDVSFISLTHVLPVIARIARRPAHIVLLVKPQFEMDNRSLLGKNGVVDDPVARRAALDRVTRRAGELGLRVVATADSPIEGTYGNREYLLYAVLDDGFAASGPMVASDQQQ</sequence>
<dbReference type="EMBL" id="MWWX01000005">
    <property type="protein sequence ID" value="OZG62376.1"/>
    <property type="molecule type" value="Genomic_DNA"/>
</dbReference>
<organism evidence="5 6">
    <name type="scientific">Bifidobacterium lemurum</name>
    <dbReference type="NCBI Taxonomy" id="1603886"/>
    <lineage>
        <taxon>Bacteria</taxon>
        <taxon>Bacillati</taxon>
        <taxon>Actinomycetota</taxon>
        <taxon>Actinomycetes</taxon>
        <taxon>Bifidobacteriales</taxon>
        <taxon>Bifidobacteriaceae</taxon>
        <taxon>Bifidobacterium</taxon>
    </lineage>
</organism>
<dbReference type="CDD" id="cd00165">
    <property type="entry name" value="S4"/>
    <property type="match status" value="1"/>
</dbReference>
<dbReference type="PROSITE" id="PS50889">
    <property type="entry name" value="S4"/>
    <property type="match status" value="1"/>
</dbReference>
<dbReference type="Pfam" id="PF01728">
    <property type="entry name" value="FtsJ"/>
    <property type="match status" value="1"/>
</dbReference>
<evidence type="ECO:0000313" key="5">
    <source>
        <dbReference type="EMBL" id="OZG62376.1"/>
    </source>
</evidence>
<dbReference type="SUPFAM" id="SSF55174">
    <property type="entry name" value="Alpha-L RNA-binding motif"/>
    <property type="match status" value="1"/>
</dbReference>
<evidence type="ECO:0000313" key="6">
    <source>
        <dbReference type="Proteomes" id="UP000216352"/>
    </source>
</evidence>
<dbReference type="Gene3D" id="3.40.50.150">
    <property type="entry name" value="Vaccinia Virus protein VP39"/>
    <property type="match status" value="1"/>
</dbReference>
<dbReference type="InterPro" id="IPR047048">
    <property type="entry name" value="TlyA"/>
</dbReference>
<dbReference type="OrthoDB" id="9784736at2"/>
<comment type="caution">
    <text evidence="5">The sequence shown here is derived from an EMBL/GenBank/DDBJ whole genome shotgun (WGS) entry which is preliminary data.</text>
</comment>
<dbReference type="STRING" id="1603886.GCA_001895165_00329"/>
<keyword evidence="5" id="KW-0131">Cell cycle</keyword>
<dbReference type="InterPro" id="IPR036986">
    <property type="entry name" value="S4_RNA-bd_sf"/>
</dbReference>
<dbReference type="GO" id="GO:0008168">
    <property type="term" value="F:methyltransferase activity"/>
    <property type="evidence" value="ECO:0007669"/>
    <property type="project" value="InterPro"/>
</dbReference>
<dbReference type="InterPro" id="IPR004538">
    <property type="entry name" value="Hemolysin_A/TlyA"/>
</dbReference>
<protein>
    <submittedName>
        <fullName evidence="5">Cell division protein FtsJ</fullName>
    </submittedName>
</protein>
<keyword evidence="6" id="KW-1185">Reference proteome</keyword>
<dbReference type="InterPro" id="IPR002942">
    <property type="entry name" value="S4_RNA-bd"/>
</dbReference>
<accession>A0A261FUF1</accession>
<comment type="similarity">
    <text evidence="2">Belongs to the TlyA family.</text>
</comment>
<dbReference type="GO" id="GO:0032259">
    <property type="term" value="P:methylation"/>
    <property type="evidence" value="ECO:0007669"/>
    <property type="project" value="InterPro"/>
</dbReference>
<dbReference type="PANTHER" id="PTHR32319">
    <property type="entry name" value="BACTERIAL HEMOLYSIN-LIKE PROTEIN"/>
    <property type="match status" value="1"/>
</dbReference>
<dbReference type="Proteomes" id="UP000216352">
    <property type="component" value="Unassembled WGS sequence"/>
</dbReference>
<dbReference type="InterPro" id="IPR002877">
    <property type="entry name" value="RNA_MeTrfase_FtsJ_dom"/>
</dbReference>
<dbReference type="CDD" id="cd02440">
    <property type="entry name" value="AdoMet_MTases"/>
    <property type="match status" value="1"/>
</dbReference>
<dbReference type="Pfam" id="PF01479">
    <property type="entry name" value="S4"/>
    <property type="match status" value="1"/>
</dbReference>
<dbReference type="PIRSF" id="PIRSF005578">
    <property type="entry name" value="TlyA"/>
    <property type="match status" value="1"/>
</dbReference>
<gene>
    <name evidence="5" type="ORF">BLEM_0922</name>
</gene>
<dbReference type="RefSeq" id="WP_072723897.1">
    <property type="nucleotide sequence ID" value="NZ_BDIS01000003.1"/>
</dbReference>
<dbReference type="AlphaFoldDB" id="A0A261FUF1"/>
<evidence type="ECO:0000256" key="3">
    <source>
        <dbReference type="PROSITE-ProRule" id="PRU00182"/>
    </source>
</evidence>
<dbReference type="SUPFAM" id="SSF53335">
    <property type="entry name" value="S-adenosyl-L-methionine-dependent methyltransferases"/>
    <property type="match status" value="1"/>
</dbReference>
<keyword evidence="1 3" id="KW-0694">RNA-binding</keyword>
<feature type="domain" description="RNA-binding S4" evidence="4">
    <location>
        <begin position="18"/>
        <end position="82"/>
    </location>
</feature>
<dbReference type="GO" id="GO:0051301">
    <property type="term" value="P:cell division"/>
    <property type="evidence" value="ECO:0007669"/>
    <property type="project" value="UniProtKB-KW"/>
</dbReference>
<proteinExistence type="inferred from homology"/>
<keyword evidence="5" id="KW-0132">Cell division</keyword>
<dbReference type="Gene3D" id="3.10.290.10">
    <property type="entry name" value="RNA-binding S4 domain"/>
    <property type="match status" value="1"/>
</dbReference>